<dbReference type="EMBL" id="JXAK01000042">
    <property type="protein sequence ID" value="KIL39158.1"/>
    <property type="molecule type" value="Genomic_DNA"/>
</dbReference>
<reference evidence="2 3" key="1">
    <citation type="submission" date="2014-12" db="EMBL/GenBank/DDBJ databases">
        <title>Draft genome sequence of Paenibacillus kamchatkensis strain B-2647.</title>
        <authorList>
            <person name="Karlyshev A.V."/>
            <person name="Kudryashova E.B."/>
        </authorList>
    </citation>
    <scope>NUCLEOTIDE SEQUENCE [LARGE SCALE GENOMIC DNA]</scope>
    <source>
        <strain evidence="2 3">VKM B-2647</strain>
    </source>
</reference>
<protein>
    <recommendedName>
        <fullName evidence="1">N-acetyltransferase domain-containing protein</fullName>
    </recommendedName>
</protein>
<dbReference type="PANTHER" id="PTHR37817">
    <property type="entry name" value="N-ACETYLTRANSFERASE EIS"/>
    <property type="match status" value="1"/>
</dbReference>
<dbReference type="CDD" id="cd04301">
    <property type="entry name" value="NAT_SF"/>
    <property type="match status" value="1"/>
</dbReference>
<dbReference type="Gene3D" id="3.40.630.30">
    <property type="match status" value="2"/>
</dbReference>
<keyword evidence="3" id="KW-1185">Reference proteome</keyword>
<name>A0ABR5AEB0_9BACL</name>
<dbReference type="PROSITE" id="PS51186">
    <property type="entry name" value="GNAT"/>
    <property type="match status" value="1"/>
</dbReference>
<evidence type="ECO:0000313" key="3">
    <source>
        <dbReference type="Proteomes" id="UP000031967"/>
    </source>
</evidence>
<dbReference type="InterPro" id="IPR051554">
    <property type="entry name" value="Acetyltransferase_Eis"/>
</dbReference>
<dbReference type="Proteomes" id="UP000031967">
    <property type="component" value="Unassembled WGS sequence"/>
</dbReference>
<organism evidence="2 3">
    <name type="scientific">Gordoniibacillus kamchatkensis</name>
    <dbReference type="NCBI Taxonomy" id="1590651"/>
    <lineage>
        <taxon>Bacteria</taxon>
        <taxon>Bacillati</taxon>
        <taxon>Bacillota</taxon>
        <taxon>Bacilli</taxon>
        <taxon>Bacillales</taxon>
        <taxon>Paenibacillaceae</taxon>
        <taxon>Gordoniibacillus</taxon>
    </lineage>
</organism>
<evidence type="ECO:0000313" key="2">
    <source>
        <dbReference type="EMBL" id="KIL39158.1"/>
    </source>
</evidence>
<dbReference type="InterPro" id="IPR016181">
    <property type="entry name" value="Acyl_CoA_acyltransferase"/>
</dbReference>
<dbReference type="RefSeq" id="WP_041049639.1">
    <property type="nucleotide sequence ID" value="NZ_JXAK01000042.1"/>
</dbReference>
<gene>
    <name evidence="2" type="ORF">SD70_21640</name>
</gene>
<dbReference type="Pfam" id="PF13527">
    <property type="entry name" value="Acetyltransf_9"/>
    <property type="match status" value="1"/>
</dbReference>
<accession>A0ABR5AEB0</accession>
<sequence>METIDIRPAATLGELEQAYDLWASVFPENRSFFQLRLDHDSAYRLETTWIAMVDGTIASSVQIFPYEMRWGTVALKVGGIGNVATLPEYRSRGLAQRLLRRQSEYMASQGYDLSLLFTDKYSFYEQIGWRSIADSLLATDASSLKGDGVAAQQETYRIRRYEETSDLAQVSRMYEQFADGMTGPMLRTLDYWRGQSAWRAVPPEKFLVAESGGELAAYLRYKLTKTGDLHIADCCYLPGRGEAAGLLLQAALQAESEAAKVTAHLPEGHFLHDGLLRRGASVETDMSKMWKPFRLADTLGKMAPELARRIRSAGAAGGSPQLPVQLLLTVGNEEAVVCIREDGAEVLPAAQSVRYNVAITLSDSEWVTLLLKGCDALKRQLPAGSEYVRALFPRQTYVFWPVDHF</sequence>
<comment type="caution">
    <text evidence="2">The sequence shown here is derived from an EMBL/GenBank/DDBJ whole genome shotgun (WGS) entry which is preliminary data.</text>
</comment>
<dbReference type="PANTHER" id="PTHR37817:SF1">
    <property type="entry name" value="N-ACETYLTRANSFERASE EIS"/>
    <property type="match status" value="1"/>
</dbReference>
<dbReference type="InterPro" id="IPR000182">
    <property type="entry name" value="GNAT_dom"/>
</dbReference>
<evidence type="ECO:0000259" key="1">
    <source>
        <dbReference type="PROSITE" id="PS51186"/>
    </source>
</evidence>
<feature type="domain" description="N-acetyltransferase" evidence="1">
    <location>
        <begin position="4"/>
        <end position="163"/>
    </location>
</feature>
<proteinExistence type="predicted"/>
<dbReference type="SUPFAM" id="SSF55729">
    <property type="entry name" value="Acyl-CoA N-acyltransferases (Nat)"/>
    <property type="match status" value="1"/>
</dbReference>